<name>A0ABS7JNK4_9HELI</name>
<keyword evidence="7" id="KW-0472">Membrane</keyword>
<dbReference type="Proteomes" id="UP000700059">
    <property type="component" value="Unassembled WGS sequence"/>
</dbReference>
<dbReference type="SMART" id="SM00382">
    <property type="entry name" value="AAA"/>
    <property type="match status" value="1"/>
</dbReference>
<gene>
    <name evidence="9" type="ORF">K4G57_05875</name>
</gene>
<organism evidence="9 10">
    <name type="scientific">Helicobacter turcicus</name>
    <dbReference type="NCBI Taxonomy" id="2867412"/>
    <lineage>
        <taxon>Bacteria</taxon>
        <taxon>Pseudomonadati</taxon>
        <taxon>Campylobacterota</taxon>
        <taxon>Epsilonproteobacteria</taxon>
        <taxon>Campylobacterales</taxon>
        <taxon>Helicobacteraceae</taxon>
        <taxon>Helicobacter</taxon>
    </lineage>
</organism>
<dbReference type="InterPro" id="IPR050166">
    <property type="entry name" value="ABC_transporter_ATP-bind"/>
</dbReference>
<keyword evidence="2" id="KW-1003">Cell membrane</keyword>
<comment type="caution">
    <text evidence="9">The sequence shown here is derived from an EMBL/GenBank/DDBJ whole genome shotgun (WGS) entry which is preliminary data.</text>
</comment>
<dbReference type="GO" id="GO:0005524">
    <property type="term" value="F:ATP binding"/>
    <property type="evidence" value="ECO:0007669"/>
    <property type="project" value="UniProtKB-KW"/>
</dbReference>
<dbReference type="PROSITE" id="PS00211">
    <property type="entry name" value="ABC_TRANSPORTER_1"/>
    <property type="match status" value="1"/>
</dbReference>
<keyword evidence="1" id="KW-0813">Transport</keyword>
<dbReference type="InterPro" id="IPR003439">
    <property type="entry name" value="ABC_transporter-like_ATP-bd"/>
</dbReference>
<dbReference type="RefSeq" id="WP_221532283.1">
    <property type="nucleotide sequence ID" value="NZ_JAIGYP010000007.1"/>
</dbReference>
<keyword evidence="3" id="KW-0997">Cell inner membrane</keyword>
<accession>A0ABS7JNK4</accession>
<evidence type="ECO:0000313" key="9">
    <source>
        <dbReference type="EMBL" id="MBX7490989.1"/>
    </source>
</evidence>
<dbReference type="InterPro" id="IPR017871">
    <property type="entry name" value="ABC_transporter-like_CS"/>
</dbReference>
<evidence type="ECO:0000256" key="5">
    <source>
        <dbReference type="ARBA" id="ARBA00022840"/>
    </source>
</evidence>
<keyword evidence="6" id="KW-1278">Translocase</keyword>
<dbReference type="PROSITE" id="PS50893">
    <property type="entry name" value="ABC_TRANSPORTER_2"/>
    <property type="match status" value="1"/>
</dbReference>
<dbReference type="EMBL" id="JAIGYQ010000007">
    <property type="protein sequence ID" value="MBX7490989.1"/>
    <property type="molecule type" value="Genomic_DNA"/>
</dbReference>
<feature type="domain" description="ABC transporter" evidence="8">
    <location>
        <begin position="4"/>
        <end position="224"/>
    </location>
</feature>
<dbReference type="Gene3D" id="3.40.50.300">
    <property type="entry name" value="P-loop containing nucleotide triphosphate hydrolases"/>
    <property type="match status" value="1"/>
</dbReference>
<keyword evidence="5 9" id="KW-0067">ATP-binding</keyword>
<evidence type="ECO:0000256" key="3">
    <source>
        <dbReference type="ARBA" id="ARBA00022519"/>
    </source>
</evidence>
<reference evidence="9 10" key="1">
    <citation type="submission" date="2021-08" db="EMBL/GenBank/DDBJ databases">
        <title>Helicobacter spp. isolated from feces of Anatolian Ground Squirrel (Spermophilus xanthoprymnus) in Turkey.</title>
        <authorList>
            <person name="Aydin F."/>
            <person name="Abay S."/>
            <person name="Kayman T."/>
            <person name="Karakaya E."/>
            <person name="Saticioglu I.B."/>
        </authorList>
    </citation>
    <scope>NUCLEOTIDE SEQUENCE [LARGE SCALE GENOMIC DNA]</scope>
    <source>
        <strain evidence="9 10">Faydin-H70</strain>
    </source>
</reference>
<evidence type="ECO:0000313" key="10">
    <source>
        <dbReference type="Proteomes" id="UP000700059"/>
    </source>
</evidence>
<evidence type="ECO:0000256" key="6">
    <source>
        <dbReference type="ARBA" id="ARBA00022967"/>
    </source>
</evidence>
<dbReference type="PANTHER" id="PTHR42788">
    <property type="entry name" value="TAURINE IMPORT ATP-BINDING PROTEIN-RELATED"/>
    <property type="match status" value="1"/>
</dbReference>
<proteinExistence type="predicted"/>
<evidence type="ECO:0000256" key="2">
    <source>
        <dbReference type="ARBA" id="ARBA00022475"/>
    </source>
</evidence>
<evidence type="ECO:0000259" key="8">
    <source>
        <dbReference type="PROSITE" id="PS50893"/>
    </source>
</evidence>
<dbReference type="InterPro" id="IPR003593">
    <property type="entry name" value="AAA+_ATPase"/>
</dbReference>
<evidence type="ECO:0000256" key="4">
    <source>
        <dbReference type="ARBA" id="ARBA00022741"/>
    </source>
</evidence>
<keyword evidence="4" id="KW-0547">Nucleotide-binding</keyword>
<keyword evidence="10" id="KW-1185">Reference proteome</keyword>
<evidence type="ECO:0000256" key="1">
    <source>
        <dbReference type="ARBA" id="ARBA00022448"/>
    </source>
</evidence>
<evidence type="ECO:0000256" key="7">
    <source>
        <dbReference type="ARBA" id="ARBA00023136"/>
    </source>
</evidence>
<protein>
    <submittedName>
        <fullName evidence="9">ABC transporter ATP-binding protein</fullName>
    </submittedName>
</protein>
<sequence length="250" mass="28441">MQILNINNLCFEYSNLKVFDNLNLAVNRGEFIVLLGDSGCGKSTLLRIIAGILKQKSGEIENKANGIGLCFQNSPLFPWLNLVDNVSFGLHKKPKKERLEIARKFLDSVGLGGAIFEKKYPYECSGGQKSRAFLAKILCDNKELILLDEPFSALDAFTKENMQNLVRNIWVLYKKTMILITHDVNEALRLGTRILLLKPYEIKNQNIIAEFSVNFTNKIGENNVESQQDFARLRARILELLRDNEANYII</sequence>
<dbReference type="Pfam" id="PF00005">
    <property type="entry name" value="ABC_tran"/>
    <property type="match status" value="1"/>
</dbReference>
<dbReference type="SUPFAM" id="SSF52540">
    <property type="entry name" value="P-loop containing nucleoside triphosphate hydrolases"/>
    <property type="match status" value="1"/>
</dbReference>
<dbReference type="InterPro" id="IPR027417">
    <property type="entry name" value="P-loop_NTPase"/>
</dbReference>
<dbReference type="PANTHER" id="PTHR42788:SF18">
    <property type="entry name" value="TAURINE IMPORT ATP-BINDING PROTEIN TAUB"/>
    <property type="match status" value="1"/>
</dbReference>